<dbReference type="Proteomes" id="UP000799750">
    <property type="component" value="Unassembled WGS sequence"/>
</dbReference>
<proteinExistence type="predicted"/>
<organism evidence="1 2">
    <name type="scientific">Lophium mytilinum</name>
    <dbReference type="NCBI Taxonomy" id="390894"/>
    <lineage>
        <taxon>Eukaryota</taxon>
        <taxon>Fungi</taxon>
        <taxon>Dikarya</taxon>
        <taxon>Ascomycota</taxon>
        <taxon>Pezizomycotina</taxon>
        <taxon>Dothideomycetes</taxon>
        <taxon>Pleosporomycetidae</taxon>
        <taxon>Mytilinidiales</taxon>
        <taxon>Mytilinidiaceae</taxon>
        <taxon>Lophium</taxon>
    </lineage>
</organism>
<reference evidence="1" key="1">
    <citation type="journal article" date="2020" name="Stud. Mycol.">
        <title>101 Dothideomycetes genomes: a test case for predicting lifestyles and emergence of pathogens.</title>
        <authorList>
            <person name="Haridas S."/>
            <person name="Albert R."/>
            <person name="Binder M."/>
            <person name="Bloem J."/>
            <person name="Labutti K."/>
            <person name="Salamov A."/>
            <person name="Andreopoulos B."/>
            <person name="Baker S."/>
            <person name="Barry K."/>
            <person name="Bills G."/>
            <person name="Bluhm B."/>
            <person name="Cannon C."/>
            <person name="Castanera R."/>
            <person name="Culley D."/>
            <person name="Daum C."/>
            <person name="Ezra D."/>
            <person name="Gonzalez J."/>
            <person name="Henrissat B."/>
            <person name="Kuo A."/>
            <person name="Liang C."/>
            <person name="Lipzen A."/>
            <person name="Lutzoni F."/>
            <person name="Magnuson J."/>
            <person name="Mondo S."/>
            <person name="Nolan M."/>
            <person name="Ohm R."/>
            <person name="Pangilinan J."/>
            <person name="Park H.-J."/>
            <person name="Ramirez L."/>
            <person name="Alfaro M."/>
            <person name="Sun H."/>
            <person name="Tritt A."/>
            <person name="Yoshinaga Y."/>
            <person name="Zwiers L.-H."/>
            <person name="Turgeon B."/>
            <person name="Goodwin S."/>
            <person name="Spatafora J."/>
            <person name="Crous P."/>
            <person name="Grigoriev I."/>
        </authorList>
    </citation>
    <scope>NUCLEOTIDE SEQUENCE</scope>
    <source>
        <strain evidence="1">CBS 269.34</strain>
    </source>
</reference>
<protein>
    <submittedName>
        <fullName evidence="1">Uncharacterized protein</fullName>
    </submittedName>
</protein>
<gene>
    <name evidence="1" type="ORF">BU16DRAFT_591872</name>
</gene>
<dbReference type="EMBL" id="MU004192">
    <property type="protein sequence ID" value="KAF2493442.1"/>
    <property type="molecule type" value="Genomic_DNA"/>
</dbReference>
<dbReference type="AlphaFoldDB" id="A0A6A6QME7"/>
<evidence type="ECO:0000313" key="2">
    <source>
        <dbReference type="Proteomes" id="UP000799750"/>
    </source>
</evidence>
<name>A0A6A6QME7_9PEZI</name>
<keyword evidence="2" id="KW-1185">Reference proteome</keyword>
<dbReference type="OrthoDB" id="10264507at2759"/>
<sequence>MMSSIFCCSQVGPYKSRFLSHESKFQEFVQWAAFPIASSVEDHKNSALLLSELEYPYVVQVVRQVNYGTVESKRYFVATKGKNGAEPFIEVTEDQLIQENYEKLNSFKNYRCTTHNKFFELNVYQKDPVNKHHWRANIARPAGDIDL</sequence>
<evidence type="ECO:0000313" key="1">
    <source>
        <dbReference type="EMBL" id="KAF2493442.1"/>
    </source>
</evidence>
<accession>A0A6A6QME7</accession>